<keyword evidence="1" id="KW-0732">Signal</keyword>
<sequence length="432" mass="48428">MIIVKMESVGEGLLCILACSLLIRLVCTTGDVPSCPHWWCGIIDAALVGFTHILHLTESQGACHGVCKSTPWCGSVNYFMDTGHCQLNLNASHYQAPDRLVRRPGWFYSYVEAEPTDASPGCFNSQKHDPLCVKDSIEFSAFLRTKEKYPSADLSLARDACAQYGMQLCTLTQLKAAYEAGFRSNLWSLINTEGRDAKLSVCDTNHRRQSECAFMMEGTNNDGLIPNTPRPADFINAFCCSSSSCPPPHALQWQLVFMGQAGGQDLYEMWTNPHWESTLDVHGNFRDQAIYDAWKYCSSHIKFVKLSLYSTDGVQPLAKLIFRGNQLNITDWFRRDELLSSPWWQHLELKDGKFPIGDTLFWPRQFVISDFPGNCSLTANVGWLFVTAQREACASINPFAILYSTTHDAVPLIASDARVGMADYMTIHVVKE</sequence>
<dbReference type="RefSeq" id="XP_022100327.1">
    <property type="nucleotide sequence ID" value="XM_022244635.1"/>
</dbReference>
<reference evidence="3" key="1">
    <citation type="submission" date="2025-08" db="UniProtKB">
        <authorList>
            <consortium name="RefSeq"/>
        </authorList>
    </citation>
    <scope>IDENTIFICATION</scope>
</reference>
<dbReference type="Gene3D" id="3.10.100.10">
    <property type="entry name" value="Mannose-Binding Protein A, subunit A"/>
    <property type="match status" value="1"/>
</dbReference>
<keyword evidence="2" id="KW-1185">Reference proteome</keyword>
<dbReference type="OrthoDB" id="6134084at2759"/>
<dbReference type="AlphaFoldDB" id="A0A8B7Z5U5"/>
<dbReference type="InterPro" id="IPR016186">
    <property type="entry name" value="C-type_lectin-like/link_sf"/>
</dbReference>
<dbReference type="OMA" id="RSANYEM"/>
<evidence type="ECO:0000313" key="3">
    <source>
        <dbReference type="RefSeq" id="XP_022100327.1"/>
    </source>
</evidence>
<proteinExistence type="predicted"/>
<feature type="chain" id="PRO_5034040079" evidence="1">
    <location>
        <begin position="31"/>
        <end position="432"/>
    </location>
</feature>
<gene>
    <name evidence="3" type="primary">LOC110984432</name>
</gene>
<name>A0A8B7Z5U5_ACAPL</name>
<accession>A0A8B7Z5U5</accession>
<evidence type="ECO:0000256" key="1">
    <source>
        <dbReference type="SAM" id="SignalP"/>
    </source>
</evidence>
<dbReference type="GeneID" id="110984432"/>
<feature type="signal peptide" evidence="1">
    <location>
        <begin position="1"/>
        <end position="30"/>
    </location>
</feature>
<protein>
    <submittedName>
        <fullName evidence="3">Uncharacterized protein LOC110984432</fullName>
    </submittedName>
</protein>
<evidence type="ECO:0000313" key="2">
    <source>
        <dbReference type="Proteomes" id="UP000694845"/>
    </source>
</evidence>
<dbReference type="KEGG" id="aplc:110984432"/>
<dbReference type="Proteomes" id="UP000694845">
    <property type="component" value="Unplaced"/>
</dbReference>
<organism evidence="2 3">
    <name type="scientific">Acanthaster planci</name>
    <name type="common">Crown-of-thorns starfish</name>
    <dbReference type="NCBI Taxonomy" id="133434"/>
    <lineage>
        <taxon>Eukaryota</taxon>
        <taxon>Metazoa</taxon>
        <taxon>Echinodermata</taxon>
        <taxon>Eleutherozoa</taxon>
        <taxon>Asterozoa</taxon>
        <taxon>Asteroidea</taxon>
        <taxon>Valvatacea</taxon>
        <taxon>Valvatida</taxon>
        <taxon>Acanthasteridae</taxon>
        <taxon>Acanthaster</taxon>
    </lineage>
</organism>